<dbReference type="Proteomes" id="UP000054495">
    <property type="component" value="Unassembled WGS sequence"/>
</dbReference>
<evidence type="ECO:0000313" key="1">
    <source>
        <dbReference type="EMBL" id="EPB78064.1"/>
    </source>
</evidence>
<proteinExistence type="predicted"/>
<keyword evidence="2" id="KW-1185">Reference proteome</keyword>
<evidence type="ECO:0000313" key="2">
    <source>
        <dbReference type="Proteomes" id="UP000054495"/>
    </source>
</evidence>
<sequence length="97" mass="10766">MDRNLGRAAVSRGLNIVGYFSGLHGGIGVNQSARKGKEQKEWSEAGAAIINFKYWMYGANKKNNVVRARISQLIEVNAGANDMPDIAKRYVREEPEL</sequence>
<protein>
    <submittedName>
        <fullName evidence="1">Uncharacterized protein</fullName>
    </submittedName>
</protein>
<dbReference type="EMBL" id="KE124821">
    <property type="protein sequence ID" value="EPB78064.1"/>
    <property type="molecule type" value="Genomic_DNA"/>
</dbReference>
<name>A0A0D6M1V1_9BILA</name>
<gene>
    <name evidence="1" type="ORF">ANCCEY_02847</name>
</gene>
<dbReference type="AlphaFoldDB" id="A0A0D6M1V1"/>
<accession>A0A0D6M1V1</accession>
<organism evidence="1 2">
    <name type="scientific">Ancylostoma ceylanicum</name>
    <dbReference type="NCBI Taxonomy" id="53326"/>
    <lineage>
        <taxon>Eukaryota</taxon>
        <taxon>Metazoa</taxon>
        <taxon>Ecdysozoa</taxon>
        <taxon>Nematoda</taxon>
        <taxon>Chromadorea</taxon>
        <taxon>Rhabditida</taxon>
        <taxon>Rhabditina</taxon>
        <taxon>Rhabditomorpha</taxon>
        <taxon>Strongyloidea</taxon>
        <taxon>Ancylostomatidae</taxon>
        <taxon>Ancylostomatinae</taxon>
        <taxon>Ancylostoma</taxon>
    </lineage>
</organism>
<reference evidence="1 2" key="1">
    <citation type="submission" date="2013-05" db="EMBL/GenBank/DDBJ databases">
        <title>Draft genome of the parasitic nematode Anyclostoma ceylanicum.</title>
        <authorList>
            <person name="Mitreva M."/>
        </authorList>
    </citation>
    <scope>NUCLEOTIDE SEQUENCE [LARGE SCALE GENOMIC DNA]</scope>
</reference>